<evidence type="ECO:0000256" key="1">
    <source>
        <dbReference type="ARBA" id="ARBA00004141"/>
    </source>
</evidence>
<evidence type="ECO:0000256" key="3">
    <source>
        <dbReference type="ARBA" id="ARBA00022692"/>
    </source>
</evidence>
<feature type="transmembrane region" description="Helical" evidence="6">
    <location>
        <begin position="182"/>
        <end position="202"/>
    </location>
</feature>
<evidence type="ECO:0000256" key="2">
    <source>
        <dbReference type="ARBA" id="ARBA00009012"/>
    </source>
</evidence>
<feature type="transmembrane region" description="Helical" evidence="6">
    <location>
        <begin position="42"/>
        <end position="63"/>
    </location>
</feature>
<keyword evidence="4 6" id="KW-1133">Transmembrane helix</keyword>
<comment type="subcellular location">
    <subcellularLocation>
        <location evidence="1">Membrane</location>
        <topology evidence="1">Multi-pass membrane protein</topology>
    </subcellularLocation>
</comment>
<dbReference type="PANTHER" id="PTHR13353:SF5">
    <property type="entry name" value="TRANSMEMBRANE PROTEIN 19"/>
    <property type="match status" value="1"/>
</dbReference>
<evidence type="ECO:0000256" key="6">
    <source>
        <dbReference type="SAM" id="Phobius"/>
    </source>
</evidence>
<keyword evidence="3 6" id="KW-0812">Transmembrane</keyword>
<evidence type="ECO:0000313" key="8">
    <source>
        <dbReference type="EMBL" id="MED5050840.1"/>
    </source>
</evidence>
<sequence>MNEWLYIAAIWIVAIGGFVVRSLSISGALATVLVGTAVAAGFAWKGLCLLGVFFVTSSFWSHFCHRKKERVAEKVAKGSQRDYIQVFANGSIPATISLLSLFFPSFVWQGLFIVSIAAANADTWASEIGSLSRQSPRLVTTWEKTEPGTSGAVTWLGLAASCLGAGLIAVVGSLLWDGVPVVAVSIAGFLGCMIDTYLGAVWQAMYRCEVCGIETEKTEHCQQKTVHIKGIRLLNNDLVNWLAIACSLIVYLFVTNLQ</sequence>
<keyword evidence="5 6" id="KW-0472">Membrane</keyword>
<evidence type="ECO:0000256" key="5">
    <source>
        <dbReference type="ARBA" id="ARBA00023136"/>
    </source>
</evidence>
<dbReference type="GO" id="GO:0016020">
    <property type="term" value="C:membrane"/>
    <property type="evidence" value="ECO:0007669"/>
    <property type="project" value="UniProtKB-SubCell"/>
</dbReference>
<dbReference type="EMBL" id="JARTLI010000004">
    <property type="protein sequence ID" value="MED5050840.1"/>
    <property type="molecule type" value="Genomic_DNA"/>
</dbReference>
<reference evidence="7 9" key="1">
    <citation type="submission" date="2023-01" db="EMBL/GenBank/DDBJ databases">
        <title>Genome-based reclassification of Anoxybacillus geothermalis as a later heterotypic synonym of Anoxybacillus rupiensis.</title>
        <authorList>
            <person name="Inan Bektas K."/>
            <person name="Canakci S."/>
            <person name="Belduz A.A."/>
            <person name="Guler H.H."/>
        </authorList>
    </citation>
    <scope>NUCLEOTIDE SEQUENCE [LARGE SCALE GENOMIC DNA]</scope>
    <source>
        <strain evidence="7 9">DSM 17127</strain>
    </source>
</reference>
<feature type="transmembrane region" description="Helical" evidence="6">
    <location>
        <begin position="7"/>
        <end position="30"/>
    </location>
</feature>
<dbReference type="InterPro" id="IPR002794">
    <property type="entry name" value="DUF92_TMEM19"/>
</dbReference>
<feature type="transmembrane region" description="Helical" evidence="6">
    <location>
        <begin position="152"/>
        <end position="176"/>
    </location>
</feature>
<dbReference type="Proteomes" id="UP001213979">
    <property type="component" value="Unassembled WGS sequence"/>
</dbReference>
<evidence type="ECO:0000313" key="9">
    <source>
        <dbReference type="Proteomes" id="UP001213979"/>
    </source>
</evidence>
<dbReference type="AlphaFoldDB" id="A0ABD5IRC3"/>
<evidence type="ECO:0000313" key="10">
    <source>
        <dbReference type="Proteomes" id="UP001339962"/>
    </source>
</evidence>
<comment type="similarity">
    <text evidence="2">Belongs to the TMEM19 family.</text>
</comment>
<dbReference type="PANTHER" id="PTHR13353">
    <property type="entry name" value="TRANSMEMBRANE PROTEIN 19"/>
    <property type="match status" value="1"/>
</dbReference>
<evidence type="ECO:0000313" key="7">
    <source>
        <dbReference type="EMBL" id="MDE8562594.1"/>
    </source>
</evidence>
<gene>
    <name evidence="8" type="ORF">P9850_03010</name>
    <name evidence="7" type="ORF">PNH38_01710</name>
</gene>
<dbReference type="Pfam" id="PF01940">
    <property type="entry name" value="DUF92"/>
    <property type="match status" value="1"/>
</dbReference>
<comment type="caution">
    <text evidence="8">The sequence shown here is derived from an EMBL/GenBank/DDBJ whole genome shotgun (WGS) entry which is preliminary data.</text>
</comment>
<feature type="transmembrane region" description="Helical" evidence="6">
    <location>
        <begin position="83"/>
        <end position="103"/>
    </location>
</feature>
<protein>
    <submittedName>
        <fullName evidence="8">DUF92 domain-containing protein</fullName>
    </submittedName>
</protein>
<reference evidence="8 10" key="2">
    <citation type="submission" date="2023-03" db="EMBL/GenBank/DDBJ databases">
        <title>Bacillus Genome Sequencing.</title>
        <authorList>
            <person name="Dunlap C."/>
        </authorList>
    </citation>
    <scope>NUCLEOTIDE SEQUENCE [LARGE SCALE GENOMIC DNA]</scope>
    <source>
        <strain evidence="8 10">NRS-38</strain>
    </source>
</reference>
<dbReference type="EMBL" id="JAQOTG010000001">
    <property type="protein sequence ID" value="MDE8562594.1"/>
    <property type="molecule type" value="Genomic_DNA"/>
</dbReference>
<dbReference type="RefSeq" id="WP_044744526.1">
    <property type="nucleotide sequence ID" value="NZ_JACIDF010000002.1"/>
</dbReference>
<evidence type="ECO:0000256" key="4">
    <source>
        <dbReference type="ARBA" id="ARBA00022989"/>
    </source>
</evidence>
<feature type="transmembrane region" description="Helical" evidence="6">
    <location>
        <begin position="238"/>
        <end position="254"/>
    </location>
</feature>
<organism evidence="8 10">
    <name type="scientific">Anoxybacteroides rupiense</name>
    <dbReference type="NCBI Taxonomy" id="311460"/>
    <lineage>
        <taxon>Bacteria</taxon>
        <taxon>Bacillati</taxon>
        <taxon>Bacillota</taxon>
        <taxon>Bacilli</taxon>
        <taxon>Bacillales</taxon>
        <taxon>Anoxybacillaceae</taxon>
        <taxon>Anoxybacteroides</taxon>
    </lineage>
</organism>
<dbReference type="Proteomes" id="UP001339962">
    <property type="component" value="Unassembled WGS sequence"/>
</dbReference>
<accession>A0ABD5IRC3</accession>
<name>A0ABD5IRC3_9BACL</name>
<proteinExistence type="inferred from homology"/>
<keyword evidence="9" id="KW-1185">Reference proteome</keyword>